<evidence type="ECO:0000313" key="3">
    <source>
        <dbReference type="Proteomes" id="UP000070422"/>
    </source>
</evidence>
<organism evidence="2 4">
    <name type="scientific">Aerococcus christensenii</name>
    <dbReference type="NCBI Taxonomy" id="87541"/>
    <lineage>
        <taxon>Bacteria</taxon>
        <taxon>Bacillati</taxon>
        <taxon>Bacillota</taxon>
        <taxon>Bacilli</taxon>
        <taxon>Lactobacillales</taxon>
        <taxon>Aerococcaceae</taxon>
        <taxon>Aerococcus</taxon>
    </lineage>
</organism>
<comment type="caution">
    <text evidence="2">The sequence shown here is derived from an EMBL/GenBank/DDBJ whole genome shotgun (WGS) entry which is preliminary data.</text>
</comment>
<evidence type="ECO:0000313" key="4">
    <source>
        <dbReference type="Proteomes" id="UP000234775"/>
    </source>
</evidence>
<gene>
    <name evidence="2" type="ORF">CYJ27_05485</name>
    <name evidence="1" type="ORF">HMPREF3187_00795</name>
</gene>
<dbReference type="Proteomes" id="UP000070422">
    <property type="component" value="Unassembled WGS sequence"/>
</dbReference>
<protein>
    <submittedName>
        <fullName evidence="2">Uncharacterized protein</fullName>
    </submittedName>
</protein>
<name>A0A0X8F7J0_9LACT</name>
<keyword evidence="4" id="KW-1185">Reference proteome</keyword>
<proteinExistence type="predicted"/>
<reference evidence="2 4" key="2">
    <citation type="submission" date="2017-12" db="EMBL/GenBank/DDBJ databases">
        <title>Phylogenetic diversity of female urinary microbiome.</title>
        <authorList>
            <person name="Thomas-White K."/>
            <person name="Wolfe A.J."/>
        </authorList>
    </citation>
    <scope>NUCLEOTIDE SEQUENCE [LARGE SCALE GENOMIC DNA]</scope>
    <source>
        <strain evidence="2 4">UMB0844</strain>
    </source>
</reference>
<dbReference type="EMBL" id="LSCQ01000042">
    <property type="protein sequence ID" value="KXB36428.1"/>
    <property type="molecule type" value="Genomic_DNA"/>
</dbReference>
<dbReference type="RefSeq" id="WP_060776266.1">
    <property type="nucleotide sequence ID" value="NZ_CP014159.1"/>
</dbReference>
<reference evidence="1 3" key="1">
    <citation type="submission" date="2016-01" db="EMBL/GenBank/DDBJ databases">
        <authorList>
            <person name="Oliw E.H."/>
        </authorList>
    </citation>
    <scope>NUCLEOTIDE SEQUENCE [LARGE SCALE GENOMIC DNA]</scope>
    <source>
        <strain evidence="1 3">KA00635</strain>
    </source>
</reference>
<accession>A0A0X8F7J0</accession>
<dbReference type="PATRIC" id="fig|87541.4.peg.789"/>
<dbReference type="EMBL" id="PKGZ01000004">
    <property type="protein sequence ID" value="PKY91159.1"/>
    <property type="molecule type" value="Genomic_DNA"/>
</dbReference>
<evidence type="ECO:0000313" key="2">
    <source>
        <dbReference type="EMBL" id="PKY91159.1"/>
    </source>
</evidence>
<sequence>MTYRSPLLSSHTVDQVIDRQIEEIASTLCDHLNSRSLTTEQKKKEIEEGLRTILALSAVVKKETTYSN</sequence>
<dbReference type="KEGG" id="acg:AWM71_01010"/>
<dbReference type="AlphaFoldDB" id="A0A0X8F7J0"/>
<evidence type="ECO:0000313" key="1">
    <source>
        <dbReference type="EMBL" id="KXB36428.1"/>
    </source>
</evidence>
<dbReference type="Proteomes" id="UP000234775">
    <property type="component" value="Unassembled WGS sequence"/>
</dbReference>